<sequence length="361" mass="41839">MADPTIQMFCCRHNNKTDMAIIIMKEFNTDVYNTVCMLSSMMGILGAIYQVLPREASTYQHRSSSFSSSRGRQIIIWLAVADLFASLGVFVRSALWMNFKNIMPMESDTKSVVFCALSSAWTQYFFMATWIWTLCYAIDMKLLLSEKSGRPSWYHMAAWICPAILTILGLSILYIPDANCHESMTLTMAVLRILPNYCATYILMAAVMIGNPLLYFSSTKDLQTAVTCSLAQVTGRERKLVQTIRMKFALINLVFYLCWIPNLINGILLWTLWFHLPIKVIISLWYIMAVTNPLQAFFNALVYQQWRRRERFRLWYRRQNHLSSRNTKQENYDEFTEITPLLMPQCEHYTPHTSINGSSSL</sequence>
<dbReference type="PRINTS" id="PR00965">
    <property type="entry name" value="OCULARALBNSM"/>
</dbReference>
<dbReference type="PANTHER" id="PTHR15177:SF2">
    <property type="entry name" value="G-PROTEIN COUPLED RECEPTOR 143"/>
    <property type="match status" value="1"/>
</dbReference>
<feature type="transmembrane region" description="Helical" evidence="1">
    <location>
        <begin position="111"/>
        <end position="132"/>
    </location>
</feature>
<organism evidence="2 3">
    <name type="scientific">Microctonus aethiopoides</name>
    <dbReference type="NCBI Taxonomy" id="144406"/>
    <lineage>
        <taxon>Eukaryota</taxon>
        <taxon>Metazoa</taxon>
        <taxon>Ecdysozoa</taxon>
        <taxon>Arthropoda</taxon>
        <taxon>Hexapoda</taxon>
        <taxon>Insecta</taxon>
        <taxon>Pterygota</taxon>
        <taxon>Neoptera</taxon>
        <taxon>Endopterygota</taxon>
        <taxon>Hymenoptera</taxon>
        <taxon>Apocrita</taxon>
        <taxon>Ichneumonoidea</taxon>
        <taxon>Braconidae</taxon>
        <taxon>Euphorinae</taxon>
        <taxon>Microctonus</taxon>
    </lineage>
</organism>
<feature type="transmembrane region" description="Helical" evidence="1">
    <location>
        <begin position="280"/>
        <end position="303"/>
    </location>
</feature>
<dbReference type="AlphaFoldDB" id="A0AA39KRE0"/>
<feature type="transmembrane region" description="Helical" evidence="1">
    <location>
        <begin position="248"/>
        <end position="274"/>
    </location>
</feature>
<dbReference type="GO" id="GO:0072545">
    <property type="term" value="F:L-tyrosine binding"/>
    <property type="evidence" value="ECO:0007669"/>
    <property type="project" value="InterPro"/>
</dbReference>
<reference evidence="2" key="2">
    <citation type="submission" date="2023-03" db="EMBL/GenBank/DDBJ databases">
        <authorList>
            <person name="Inwood S.N."/>
            <person name="Skelly J.G."/>
            <person name="Guhlin J."/>
            <person name="Harrop T.W.R."/>
            <person name="Goldson S.G."/>
            <person name="Dearden P.K."/>
        </authorList>
    </citation>
    <scope>NUCLEOTIDE SEQUENCE</scope>
    <source>
        <strain evidence="2">Irish</strain>
        <tissue evidence="2">Whole body</tissue>
    </source>
</reference>
<reference evidence="2" key="1">
    <citation type="journal article" date="2023" name="bioRxiv">
        <title>Scaffold-level genome assemblies of two parasitoid biocontrol wasps reveal the parthenogenesis mechanism and an associated novel virus.</title>
        <authorList>
            <person name="Inwood S."/>
            <person name="Skelly J."/>
            <person name="Guhlin J."/>
            <person name="Harrop T."/>
            <person name="Goldson S."/>
            <person name="Dearden P."/>
        </authorList>
    </citation>
    <scope>NUCLEOTIDE SEQUENCE</scope>
    <source>
        <strain evidence="2">Irish</strain>
        <tissue evidence="2">Whole body</tissue>
    </source>
</reference>
<keyword evidence="1" id="KW-0812">Transmembrane</keyword>
<keyword evidence="1" id="KW-1133">Transmembrane helix</keyword>
<accession>A0AA39KRE0</accession>
<protein>
    <recommendedName>
        <fullName evidence="4">G-protein coupled receptor 143</fullName>
    </recommendedName>
</protein>
<evidence type="ECO:0000313" key="2">
    <source>
        <dbReference type="EMBL" id="KAK0171098.1"/>
    </source>
</evidence>
<dbReference type="GO" id="GO:0005886">
    <property type="term" value="C:plasma membrane"/>
    <property type="evidence" value="ECO:0007669"/>
    <property type="project" value="TreeGrafter"/>
</dbReference>
<dbReference type="GO" id="GO:0035240">
    <property type="term" value="F:dopamine binding"/>
    <property type="evidence" value="ECO:0007669"/>
    <property type="project" value="InterPro"/>
</dbReference>
<dbReference type="Pfam" id="PF02101">
    <property type="entry name" value="Ocular_alb"/>
    <property type="match status" value="1"/>
</dbReference>
<name>A0AA39KRE0_9HYME</name>
<feature type="transmembrane region" description="Helical" evidence="1">
    <location>
        <begin position="73"/>
        <end position="91"/>
    </location>
</feature>
<comment type="caution">
    <text evidence="2">The sequence shown here is derived from an EMBL/GenBank/DDBJ whole genome shotgun (WGS) entry which is preliminary data.</text>
</comment>
<dbReference type="Proteomes" id="UP001168990">
    <property type="component" value="Unassembled WGS sequence"/>
</dbReference>
<dbReference type="Gene3D" id="1.20.1070.10">
    <property type="entry name" value="Rhodopsin 7-helix transmembrane proteins"/>
    <property type="match status" value="1"/>
</dbReference>
<dbReference type="EMBL" id="JAQQBS010000003">
    <property type="protein sequence ID" value="KAK0171098.1"/>
    <property type="molecule type" value="Genomic_DNA"/>
</dbReference>
<keyword evidence="1" id="KW-0472">Membrane</keyword>
<dbReference type="GO" id="GO:0072544">
    <property type="term" value="F:L-DOPA binding"/>
    <property type="evidence" value="ECO:0007669"/>
    <property type="project" value="InterPro"/>
</dbReference>
<feature type="transmembrane region" description="Helical" evidence="1">
    <location>
        <begin position="31"/>
        <end position="52"/>
    </location>
</feature>
<dbReference type="GO" id="GO:0032438">
    <property type="term" value="P:melanosome organization"/>
    <property type="evidence" value="ECO:0007669"/>
    <property type="project" value="TreeGrafter"/>
</dbReference>
<keyword evidence="3" id="KW-1185">Reference proteome</keyword>
<evidence type="ECO:0000256" key="1">
    <source>
        <dbReference type="SAM" id="Phobius"/>
    </source>
</evidence>
<evidence type="ECO:0000313" key="3">
    <source>
        <dbReference type="Proteomes" id="UP001168990"/>
    </source>
</evidence>
<feature type="transmembrane region" description="Helical" evidence="1">
    <location>
        <begin position="153"/>
        <end position="174"/>
    </location>
</feature>
<dbReference type="InterPro" id="IPR001414">
    <property type="entry name" value="GPR143"/>
</dbReference>
<feature type="transmembrane region" description="Helical" evidence="1">
    <location>
        <begin position="194"/>
        <end position="216"/>
    </location>
</feature>
<dbReference type="GO" id="GO:0050848">
    <property type="term" value="P:regulation of calcium-mediated signaling"/>
    <property type="evidence" value="ECO:0007669"/>
    <property type="project" value="TreeGrafter"/>
</dbReference>
<gene>
    <name evidence="2" type="ORF">PV328_008859</name>
</gene>
<dbReference type="PANTHER" id="PTHR15177">
    <property type="entry name" value="G-PROTEIN COUPLED RECEPTOR 143"/>
    <property type="match status" value="1"/>
</dbReference>
<proteinExistence type="predicted"/>
<dbReference type="GO" id="GO:0035643">
    <property type="term" value="F:L-DOPA receptor activity"/>
    <property type="evidence" value="ECO:0007669"/>
    <property type="project" value="TreeGrafter"/>
</dbReference>
<evidence type="ECO:0008006" key="4">
    <source>
        <dbReference type="Google" id="ProtNLM"/>
    </source>
</evidence>